<evidence type="ECO:0000313" key="1">
    <source>
        <dbReference type="EMBL" id="QBK88839.1"/>
    </source>
</evidence>
<organism evidence="1">
    <name type="scientific">Mimivirus LCMiAC01</name>
    <dbReference type="NCBI Taxonomy" id="2506608"/>
    <lineage>
        <taxon>Viruses</taxon>
        <taxon>Varidnaviria</taxon>
        <taxon>Bamfordvirae</taxon>
        <taxon>Nucleocytoviricota</taxon>
        <taxon>Megaviricetes</taxon>
        <taxon>Imitervirales</taxon>
        <taxon>Mimiviridae</taxon>
        <taxon>Klosneuvirinae</taxon>
    </lineage>
</organism>
<accession>A0A481Z092</accession>
<proteinExistence type="predicted"/>
<protein>
    <submittedName>
        <fullName evidence="1">Uncharacterized protein</fullName>
    </submittedName>
</protein>
<dbReference type="EMBL" id="MK500400">
    <property type="protein sequence ID" value="QBK88839.1"/>
    <property type="molecule type" value="Genomic_DNA"/>
</dbReference>
<name>A0A481Z092_9VIRU</name>
<sequence length="84" mass="10134">MATVLIKYTKSNLYNRKIDKAMKHISLRFVVMKRMFFNRFEKQKKAEQQSSAYVYGNIPMIRPRERRGGPRFIQISIKKIHKKD</sequence>
<reference evidence="1" key="1">
    <citation type="journal article" date="2019" name="MBio">
        <title>Virus Genomes from Deep Sea Sediments Expand the Ocean Megavirome and Support Independent Origins of Viral Gigantism.</title>
        <authorList>
            <person name="Backstrom D."/>
            <person name="Yutin N."/>
            <person name="Jorgensen S.L."/>
            <person name="Dharamshi J."/>
            <person name="Homa F."/>
            <person name="Zaremba-Niedwiedzka K."/>
            <person name="Spang A."/>
            <person name="Wolf Y.I."/>
            <person name="Koonin E.V."/>
            <person name="Ettema T.J."/>
        </authorList>
    </citation>
    <scope>NUCLEOTIDE SEQUENCE</scope>
</reference>
<gene>
    <name evidence="1" type="ORF">LCMiAC01_05210</name>
</gene>